<feature type="transmembrane region" description="Helical" evidence="7">
    <location>
        <begin position="31"/>
        <end position="48"/>
    </location>
</feature>
<evidence type="ECO:0000256" key="3">
    <source>
        <dbReference type="ARBA" id="ARBA00022475"/>
    </source>
</evidence>
<reference evidence="8 9" key="1">
    <citation type="submission" date="2020-08" db="EMBL/GenBank/DDBJ databases">
        <title>Genomic Encyclopedia of Type Strains, Phase IV (KMG-IV): sequencing the most valuable type-strain genomes for metagenomic binning, comparative biology and taxonomic classification.</title>
        <authorList>
            <person name="Goeker M."/>
        </authorList>
    </citation>
    <scope>NUCLEOTIDE SEQUENCE [LARGE SCALE GENOMIC DNA]</scope>
    <source>
        <strain evidence="8 9">DSM 25079</strain>
    </source>
</reference>
<evidence type="ECO:0000313" key="9">
    <source>
        <dbReference type="Proteomes" id="UP000549617"/>
    </source>
</evidence>
<evidence type="ECO:0000256" key="2">
    <source>
        <dbReference type="ARBA" id="ARBA00007977"/>
    </source>
</evidence>
<evidence type="ECO:0000313" key="8">
    <source>
        <dbReference type="EMBL" id="MBB5686600.1"/>
    </source>
</evidence>
<sequence>MSERATSRPLPAVADLYGDLETPPDTIWRDYVPGLMVTGFAALAAAYLSDHYGAPLTLMALLIGLALNFLNADPRLAPGLGFASRTLLRIGIVLVGLRVTFGQMIDLGPVALIAILLIVGLTLATGVLVARLFGFSAAFGTLAGGAVAICGASAAMAIATLLGERRIGQAQLALVLVGISAMSSLAMFVYPIIAHQLNLGDVSAGFLIGAAIHDVAQALGAGYSFSQYAGETAAIVKLARVALLAPVLAIVAMFFPQDGVKGVGVAALPWFVIGFFALAAVNSIGVIPAAVASLAQTGTAALLACAVTATGIRSPMNSLLGSGAKPLLVIIAATLVALGLSALAATVLIER</sequence>
<feature type="transmembrane region" description="Helical" evidence="7">
    <location>
        <begin position="174"/>
        <end position="193"/>
    </location>
</feature>
<keyword evidence="6 7" id="KW-0472">Membrane</keyword>
<dbReference type="InterPro" id="IPR018383">
    <property type="entry name" value="UPF0324_pro"/>
</dbReference>
<name>A0A7W9EG20_9SPHN</name>
<comment type="subcellular location">
    <subcellularLocation>
        <location evidence="1">Cell membrane</location>
        <topology evidence="1">Multi-pass membrane protein</topology>
    </subcellularLocation>
</comment>
<keyword evidence="4 7" id="KW-0812">Transmembrane</keyword>
<evidence type="ECO:0000256" key="7">
    <source>
        <dbReference type="SAM" id="Phobius"/>
    </source>
</evidence>
<keyword evidence="5 7" id="KW-1133">Transmembrane helix</keyword>
<evidence type="ECO:0000256" key="5">
    <source>
        <dbReference type="ARBA" id="ARBA00022989"/>
    </source>
</evidence>
<feature type="transmembrane region" description="Helical" evidence="7">
    <location>
        <begin position="109"/>
        <end position="133"/>
    </location>
</feature>
<feature type="transmembrane region" description="Helical" evidence="7">
    <location>
        <begin position="238"/>
        <end position="255"/>
    </location>
</feature>
<organism evidence="8 9">
    <name type="scientific">Sphingobium boeckii</name>
    <dbReference type="NCBI Taxonomy" id="1082345"/>
    <lineage>
        <taxon>Bacteria</taxon>
        <taxon>Pseudomonadati</taxon>
        <taxon>Pseudomonadota</taxon>
        <taxon>Alphaproteobacteria</taxon>
        <taxon>Sphingomonadales</taxon>
        <taxon>Sphingomonadaceae</taxon>
        <taxon>Sphingobium</taxon>
    </lineage>
</organism>
<proteinExistence type="inferred from homology"/>
<feature type="transmembrane region" description="Helical" evidence="7">
    <location>
        <begin position="139"/>
        <end position="162"/>
    </location>
</feature>
<protein>
    <submittedName>
        <fullName evidence="8">Putative integral membrane protein (TIGR00698 family)</fullName>
    </submittedName>
</protein>
<dbReference type="Pfam" id="PF03601">
    <property type="entry name" value="Cons_hypoth698"/>
    <property type="match status" value="1"/>
</dbReference>
<dbReference type="PANTHER" id="PTHR30106">
    <property type="entry name" value="INNER MEMBRANE PROTEIN YEIH-RELATED"/>
    <property type="match status" value="1"/>
</dbReference>
<evidence type="ECO:0000256" key="6">
    <source>
        <dbReference type="ARBA" id="ARBA00023136"/>
    </source>
</evidence>
<comment type="caution">
    <text evidence="8">The sequence shown here is derived from an EMBL/GenBank/DDBJ whole genome shotgun (WGS) entry which is preliminary data.</text>
</comment>
<feature type="transmembrane region" description="Helical" evidence="7">
    <location>
        <begin position="53"/>
        <end position="70"/>
    </location>
</feature>
<feature type="transmembrane region" description="Helical" evidence="7">
    <location>
        <begin position="267"/>
        <end position="291"/>
    </location>
</feature>
<feature type="transmembrane region" description="Helical" evidence="7">
    <location>
        <begin position="205"/>
        <end position="226"/>
    </location>
</feature>
<dbReference type="RefSeq" id="WP_184019181.1">
    <property type="nucleotide sequence ID" value="NZ_JACIJC010000004.1"/>
</dbReference>
<dbReference type="Proteomes" id="UP000549617">
    <property type="component" value="Unassembled WGS sequence"/>
</dbReference>
<feature type="transmembrane region" description="Helical" evidence="7">
    <location>
        <begin position="298"/>
        <end position="316"/>
    </location>
</feature>
<dbReference type="EMBL" id="JACIJC010000004">
    <property type="protein sequence ID" value="MBB5686600.1"/>
    <property type="molecule type" value="Genomic_DNA"/>
</dbReference>
<keyword evidence="3" id="KW-1003">Cell membrane</keyword>
<comment type="similarity">
    <text evidence="2">Belongs to the UPF0324 family.</text>
</comment>
<evidence type="ECO:0000256" key="1">
    <source>
        <dbReference type="ARBA" id="ARBA00004651"/>
    </source>
</evidence>
<keyword evidence="9" id="KW-1185">Reference proteome</keyword>
<feature type="transmembrane region" description="Helical" evidence="7">
    <location>
        <begin position="76"/>
        <end position="97"/>
    </location>
</feature>
<accession>A0A7W9EG20</accession>
<dbReference type="PANTHER" id="PTHR30106:SF2">
    <property type="entry name" value="UPF0324 INNER MEMBRANE PROTEIN YEIH"/>
    <property type="match status" value="1"/>
</dbReference>
<evidence type="ECO:0000256" key="4">
    <source>
        <dbReference type="ARBA" id="ARBA00022692"/>
    </source>
</evidence>
<dbReference type="AlphaFoldDB" id="A0A7W9EG20"/>
<gene>
    <name evidence="8" type="ORF">FHS49_002624</name>
</gene>
<dbReference type="GO" id="GO:0005886">
    <property type="term" value="C:plasma membrane"/>
    <property type="evidence" value="ECO:0007669"/>
    <property type="project" value="UniProtKB-SubCell"/>
</dbReference>
<feature type="transmembrane region" description="Helical" evidence="7">
    <location>
        <begin position="328"/>
        <end position="349"/>
    </location>
</feature>